<gene>
    <name evidence="1" type="ORF">Dxin01_02862</name>
</gene>
<dbReference type="InterPro" id="IPR011747">
    <property type="entry name" value="CHP02241"/>
</dbReference>
<proteinExistence type="predicted"/>
<accession>A0ABP9VCZ6</accession>
<keyword evidence="2" id="KW-1185">Reference proteome</keyword>
<evidence type="ECO:0008006" key="3">
    <source>
        <dbReference type="Google" id="ProtNLM"/>
    </source>
</evidence>
<dbReference type="NCBIfam" id="TIGR02241">
    <property type="entry name" value="conserved hypothetical phage tail region protein"/>
    <property type="match status" value="1"/>
</dbReference>
<dbReference type="InterPro" id="IPR010667">
    <property type="entry name" value="Phage_T4_Gp19"/>
</dbReference>
<dbReference type="RefSeq" id="WP_353543085.1">
    <property type="nucleotide sequence ID" value="NZ_BAABRN010000038.1"/>
</dbReference>
<dbReference type="PANTHER" id="PTHR38009:SF1">
    <property type="entry name" value="CONSERVED HYPOTHETICAL PHAGE TAIL PROTEIN"/>
    <property type="match status" value="1"/>
</dbReference>
<organism evidence="1 2">
    <name type="scientific">Deinococcus xinjiangensis</name>
    <dbReference type="NCBI Taxonomy" id="457454"/>
    <lineage>
        <taxon>Bacteria</taxon>
        <taxon>Thermotogati</taxon>
        <taxon>Deinococcota</taxon>
        <taxon>Deinococci</taxon>
        <taxon>Deinococcales</taxon>
        <taxon>Deinococcaceae</taxon>
        <taxon>Deinococcus</taxon>
    </lineage>
</organism>
<evidence type="ECO:0000313" key="2">
    <source>
        <dbReference type="Proteomes" id="UP001458946"/>
    </source>
</evidence>
<comment type="caution">
    <text evidence="1">The sequence shown here is derived from an EMBL/GenBank/DDBJ whole genome shotgun (WGS) entry which is preliminary data.</text>
</comment>
<dbReference type="Pfam" id="PF06841">
    <property type="entry name" value="Phage_T4_gp19"/>
    <property type="match status" value="1"/>
</dbReference>
<evidence type="ECO:0000313" key="1">
    <source>
        <dbReference type="EMBL" id="GAA5503113.1"/>
    </source>
</evidence>
<protein>
    <recommendedName>
        <fullName evidence="3">Phage tail protein</fullName>
    </recommendedName>
</protein>
<reference evidence="1 2" key="1">
    <citation type="submission" date="2024-02" db="EMBL/GenBank/DDBJ databases">
        <title>Deinococcus xinjiangensis NBRC 107630.</title>
        <authorList>
            <person name="Ichikawa N."/>
            <person name="Katano-Makiyama Y."/>
            <person name="Hidaka K."/>
        </authorList>
    </citation>
    <scope>NUCLEOTIDE SEQUENCE [LARGE SCALE GENOMIC DNA]</scope>
    <source>
        <strain evidence="1 2">NBRC 107630</strain>
    </source>
</reference>
<dbReference type="EMBL" id="BAABRN010000038">
    <property type="protein sequence ID" value="GAA5503113.1"/>
    <property type="molecule type" value="Genomic_DNA"/>
</dbReference>
<dbReference type="Proteomes" id="UP001458946">
    <property type="component" value="Unassembled WGS sequence"/>
</dbReference>
<sequence>MTGDNTNRKDPLVAAYFSVEFDGKVVGAFRECTGLGSESQVVEYRATDKNGKPVLIREPGTMKYNDIVLKRGITNDMDMWTWRRQVEEGDISGARRSGTITLHNQKGEPIARWTFKNAWASKLNGPTYDAKSNEVAVEELTITHEGYTREQ</sequence>
<name>A0ABP9VCZ6_9DEIO</name>
<dbReference type="PANTHER" id="PTHR38009">
    <property type="entry name" value="CONSERVED HYPOTHETICAL PHAGE TAIL PROTEIN"/>
    <property type="match status" value="1"/>
</dbReference>